<dbReference type="InParanoid" id="A0A0D0AMB6"/>
<feature type="repeat" description="WD" evidence="3">
    <location>
        <begin position="55"/>
        <end position="96"/>
    </location>
</feature>
<dbReference type="Proteomes" id="UP000054485">
    <property type="component" value="Unassembled WGS sequence"/>
</dbReference>
<dbReference type="InterPro" id="IPR020472">
    <property type="entry name" value="WD40_PAC1"/>
</dbReference>
<dbReference type="STRING" id="930992.A0A0D0AMB6"/>
<dbReference type="PROSITE" id="PS50082">
    <property type="entry name" value="WD_REPEATS_2"/>
    <property type="match status" value="5"/>
</dbReference>
<dbReference type="PANTHER" id="PTHR44019:SF8">
    <property type="entry name" value="POC1 CENTRIOLAR PROTEIN HOMOLOG"/>
    <property type="match status" value="1"/>
</dbReference>
<feature type="repeat" description="WD" evidence="3">
    <location>
        <begin position="97"/>
        <end position="138"/>
    </location>
</feature>
<dbReference type="PROSITE" id="PS00678">
    <property type="entry name" value="WD_REPEATS_1"/>
    <property type="match status" value="3"/>
</dbReference>
<reference evidence="4 5" key="1">
    <citation type="submission" date="2014-04" db="EMBL/GenBank/DDBJ databases">
        <authorList>
            <consortium name="DOE Joint Genome Institute"/>
            <person name="Kuo A."/>
            <person name="Ruytinx J."/>
            <person name="Rineau F."/>
            <person name="Colpaert J."/>
            <person name="Kohler A."/>
            <person name="Nagy L.G."/>
            <person name="Floudas D."/>
            <person name="Copeland A."/>
            <person name="Barry K.W."/>
            <person name="Cichocki N."/>
            <person name="Veneault-Fourrey C."/>
            <person name="LaButti K."/>
            <person name="Lindquist E.A."/>
            <person name="Lipzen A."/>
            <person name="Lundell T."/>
            <person name="Morin E."/>
            <person name="Murat C."/>
            <person name="Sun H."/>
            <person name="Tunlid A."/>
            <person name="Henrissat B."/>
            <person name="Grigoriev I.V."/>
            <person name="Hibbett D.S."/>
            <person name="Martin F."/>
            <person name="Nordberg H.P."/>
            <person name="Cantor M.N."/>
            <person name="Hua S.X."/>
        </authorList>
    </citation>
    <scope>NUCLEOTIDE SEQUENCE [LARGE SCALE GENOMIC DNA]</scope>
    <source>
        <strain evidence="4 5">UH-Slu-Lm8-n1</strain>
    </source>
</reference>
<evidence type="ECO:0000256" key="2">
    <source>
        <dbReference type="ARBA" id="ARBA00022737"/>
    </source>
</evidence>
<feature type="repeat" description="WD" evidence="3">
    <location>
        <begin position="262"/>
        <end position="295"/>
    </location>
</feature>
<reference evidence="5" key="2">
    <citation type="submission" date="2015-01" db="EMBL/GenBank/DDBJ databases">
        <title>Evolutionary Origins and Diversification of the Mycorrhizal Mutualists.</title>
        <authorList>
            <consortium name="DOE Joint Genome Institute"/>
            <consortium name="Mycorrhizal Genomics Consortium"/>
            <person name="Kohler A."/>
            <person name="Kuo A."/>
            <person name="Nagy L.G."/>
            <person name="Floudas D."/>
            <person name="Copeland A."/>
            <person name="Barry K.W."/>
            <person name="Cichocki N."/>
            <person name="Veneault-Fourrey C."/>
            <person name="LaButti K."/>
            <person name="Lindquist E.A."/>
            <person name="Lipzen A."/>
            <person name="Lundell T."/>
            <person name="Morin E."/>
            <person name="Murat C."/>
            <person name="Riley R."/>
            <person name="Ohm R."/>
            <person name="Sun H."/>
            <person name="Tunlid A."/>
            <person name="Henrissat B."/>
            <person name="Grigoriev I.V."/>
            <person name="Hibbett D.S."/>
            <person name="Martin F."/>
        </authorList>
    </citation>
    <scope>NUCLEOTIDE SEQUENCE [LARGE SCALE GENOMIC DNA]</scope>
    <source>
        <strain evidence="5">UH-Slu-Lm8-n1</strain>
    </source>
</reference>
<keyword evidence="1 3" id="KW-0853">WD repeat</keyword>
<gene>
    <name evidence="4" type="ORF">CY34DRAFT_100123</name>
</gene>
<feature type="repeat" description="WD" evidence="3">
    <location>
        <begin position="139"/>
        <end position="181"/>
    </location>
</feature>
<keyword evidence="2" id="KW-0677">Repeat</keyword>
<evidence type="ECO:0000313" key="5">
    <source>
        <dbReference type="Proteomes" id="UP000054485"/>
    </source>
</evidence>
<dbReference type="PROSITE" id="PS50294">
    <property type="entry name" value="WD_REPEATS_REGION"/>
    <property type="match status" value="4"/>
</dbReference>
<dbReference type="SUPFAM" id="SSF50978">
    <property type="entry name" value="WD40 repeat-like"/>
    <property type="match status" value="1"/>
</dbReference>
<dbReference type="InterPro" id="IPR019775">
    <property type="entry name" value="WD40_repeat_CS"/>
</dbReference>
<dbReference type="OrthoDB" id="2616995at2759"/>
<dbReference type="InterPro" id="IPR001680">
    <property type="entry name" value="WD40_rpt"/>
</dbReference>
<dbReference type="InterPro" id="IPR050505">
    <property type="entry name" value="WDR55/POC1"/>
</dbReference>
<organism evidence="4 5">
    <name type="scientific">Suillus luteus UH-Slu-Lm8-n1</name>
    <dbReference type="NCBI Taxonomy" id="930992"/>
    <lineage>
        <taxon>Eukaryota</taxon>
        <taxon>Fungi</taxon>
        <taxon>Dikarya</taxon>
        <taxon>Basidiomycota</taxon>
        <taxon>Agaricomycotina</taxon>
        <taxon>Agaricomycetes</taxon>
        <taxon>Agaricomycetidae</taxon>
        <taxon>Boletales</taxon>
        <taxon>Suillineae</taxon>
        <taxon>Suillaceae</taxon>
        <taxon>Suillus</taxon>
    </lineage>
</organism>
<dbReference type="CDD" id="cd00200">
    <property type="entry name" value="WD40"/>
    <property type="match status" value="1"/>
</dbReference>
<dbReference type="HOGENOM" id="CLU_000288_57_33_1"/>
<sequence>MPAITPRQAMHGHTSQILDIVHLPGRQRIIACSADGSLRLWDLENDAQIGDAWRDEGHNADVKNIALSPNSQTVASGSEGGTVRLWDVKTGKVIARWIGHTEHVGSVCWSGDGEQVVSGSWDGTARVWDVKTGKTVLEIKNGHQYVWAVTYSPDNTKFATGGENENTIKIWDAKAGKLLSTLHQDQSVRSLAWTSDGKKLFSGSLGPIGIFDTDTWEQIAVLEGHIFNLSLARNDCLLASTSIWDETVCLWNLNTNLPVCPLFQHNKDVSCLAFSADGKLLVTACEDNNVYLWDIHAILKEAGLEDLLSIPDVSLIRQ</sequence>
<proteinExistence type="predicted"/>
<evidence type="ECO:0008006" key="6">
    <source>
        <dbReference type="Google" id="ProtNLM"/>
    </source>
</evidence>
<dbReference type="Gene3D" id="2.130.10.10">
    <property type="entry name" value="YVTN repeat-like/Quinoprotein amine dehydrogenase"/>
    <property type="match status" value="3"/>
</dbReference>
<dbReference type="AlphaFoldDB" id="A0A0D0AMB6"/>
<protein>
    <recommendedName>
        <fullName evidence="6">WD40 repeat-like protein</fullName>
    </recommendedName>
</protein>
<dbReference type="PRINTS" id="PR00320">
    <property type="entry name" value="GPROTEINBRPT"/>
</dbReference>
<dbReference type="EMBL" id="KN836012">
    <property type="protein sequence ID" value="KIK33148.1"/>
    <property type="molecule type" value="Genomic_DNA"/>
</dbReference>
<dbReference type="SMART" id="SM00320">
    <property type="entry name" value="WD40"/>
    <property type="match status" value="7"/>
</dbReference>
<evidence type="ECO:0000256" key="3">
    <source>
        <dbReference type="PROSITE-ProRule" id="PRU00221"/>
    </source>
</evidence>
<evidence type="ECO:0000256" key="1">
    <source>
        <dbReference type="ARBA" id="ARBA00022574"/>
    </source>
</evidence>
<keyword evidence="5" id="KW-1185">Reference proteome</keyword>
<evidence type="ECO:0000313" key="4">
    <source>
        <dbReference type="EMBL" id="KIK33148.1"/>
    </source>
</evidence>
<name>A0A0D0AMB6_9AGAM</name>
<accession>A0A0D0AMB6</accession>
<feature type="repeat" description="WD" evidence="3">
    <location>
        <begin position="10"/>
        <end position="51"/>
    </location>
</feature>
<dbReference type="PANTHER" id="PTHR44019">
    <property type="entry name" value="WD REPEAT-CONTAINING PROTEIN 55"/>
    <property type="match status" value="1"/>
</dbReference>
<dbReference type="InterPro" id="IPR015943">
    <property type="entry name" value="WD40/YVTN_repeat-like_dom_sf"/>
</dbReference>
<dbReference type="InterPro" id="IPR036322">
    <property type="entry name" value="WD40_repeat_dom_sf"/>
</dbReference>
<dbReference type="Pfam" id="PF00400">
    <property type="entry name" value="WD40"/>
    <property type="match status" value="7"/>
</dbReference>